<dbReference type="Gene3D" id="3.40.630.30">
    <property type="match status" value="1"/>
</dbReference>
<keyword evidence="3" id="KW-1185">Reference proteome</keyword>
<dbReference type="InParanoid" id="A0A1M6NK42"/>
<dbReference type="Proteomes" id="UP000184510">
    <property type="component" value="Unassembled WGS sequence"/>
</dbReference>
<dbReference type="OrthoDB" id="9804948at2"/>
<dbReference type="PROSITE" id="PS51186">
    <property type="entry name" value="GNAT"/>
    <property type="match status" value="1"/>
</dbReference>
<dbReference type="AlphaFoldDB" id="A0A1M6NK42"/>
<dbReference type="SUPFAM" id="SSF55729">
    <property type="entry name" value="Acyl-CoA N-acyltransferases (Nat)"/>
    <property type="match status" value="1"/>
</dbReference>
<dbReference type="RefSeq" id="WP_143184456.1">
    <property type="nucleotide sequence ID" value="NZ_FQYR01000005.1"/>
</dbReference>
<organism evidence="2 3">
    <name type="scientific">Rubritalea squalenifaciens DSM 18772</name>
    <dbReference type="NCBI Taxonomy" id="1123071"/>
    <lineage>
        <taxon>Bacteria</taxon>
        <taxon>Pseudomonadati</taxon>
        <taxon>Verrucomicrobiota</taxon>
        <taxon>Verrucomicrobiia</taxon>
        <taxon>Verrucomicrobiales</taxon>
        <taxon>Rubritaleaceae</taxon>
        <taxon>Rubritalea</taxon>
    </lineage>
</organism>
<evidence type="ECO:0000313" key="3">
    <source>
        <dbReference type="Proteomes" id="UP000184510"/>
    </source>
</evidence>
<evidence type="ECO:0000259" key="1">
    <source>
        <dbReference type="PROSITE" id="PS51186"/>
    </source>
</evidence>
<dbReference type="STRING" id="1123071.SAMN02745181_2882"/>
<feature type="domain" description="N-acetyltransferase" evidence="1">
    <location>
        <begin position="1"/>
        <end position="145"/>
    </location>
</feature>
<accession>A0A1M6NK42</accession>
<name>A0A1M6NK42_9BACT</name>
<dbReference type="GO" id="GO:0016747">
    <property type="term" value="F:acyltransferase activity, transferring groups other than amino-acyl groups"/>
    <property type="evidence" value="ECO:0007669"/>
    <property type="project" value="InterPro"/>
</dbReference>
<keyword evidence="2" id="KW-0808">Transferase</keyword>
<evidence type="ECO:0000313" key="2">
    <source>
        <dbReference type="EMBL" id="SHJ96115.1"/>
    </source>
</evidence>
<dbReference type="EMBL" id="FQYR01000005">
    <property type="protein sequence ID" value="SHJ96115.1"/>
    <property type="molecule type" value="Genomic_DNA"/>
</dbReference>
<dbReference type="CDD" id="cd04301">
    <property type="entry name" value="NAT_SF"/>
    <property type="match status" value="1"/>
</dbReference>
<gene>
    <name evidence="2" type="ORF">SAMN02745181_2882</name>
</gene>
<dbReference type="InterPro" id="IPR016181">
    <property type="entry name" value="Acyl_CoA_acyltransferase"/>
</dbReference>
<proteinExistence type="predicted"/>
<dbReference type="FunCoup" id="A0A1M6NK42">
    <property type="interactions" value="33"/>
</dbReference>
<protein>
    <submittedName>
        <fullName evidence="2">Putative acetyltransferase</fullName>
    </submittedName>
</protein>
<sequence>MIRKSTPSDSAAISELLLKAFSPSSYEAQLRALVVSEDDFHEWVLEVKGTIIAHILYSPALRSGTKIGYHLAPVCVHPDHQKQGIGTQLIRETLQSAELRDESIFVLGDPAFYERFGFLKTWNARCPYDSSNQHFRALRWNTEDPKFAIEYPPAFTQAGE</sequence>
<reference evidence="2 3" key="1">
    <citation type="submission" date="2016-11" db="EMBL/GenBank/DDBJ databases">
        <authorList>
            <person name="Jaros S."/>
            <person name="Januszkiewicz K."/>
            <person name="Wedrychowicz H."/>
        </authorList>
    </citation>
    <scope>NUCLEOTIDE SEQUENCE [LARGE SCALE GENOMIC DNA]</scope>
    <source>
        <strain evidence="2 3">DSM 18772</strain>
    </source>
</reference>
<dbReference type="Pfam" id="PF13508">
    <property type="entry name" value="Acetyltransf_7"/>
    <property type="match status" value="1"/>
</dbReference>
<dbReference type="InterPro" id="IPR000182">
    <property type="entry name" value="GNAT_dom"/>
</dbReference>